<comment type="caution">
    <text evidence="2">The sequence shown here is derived from an EMBL/GenBank/DDBJ whole genome shotgun (WGS) entry which is preliminary data.</text>
</comment>
<evidence type="ECO:0000256" key="1">
    <source>
        <dbReference type="SAM" id="Phobius"/>
    </source>
</evidence>
<dbReference type="AlphaFoldDB" id="A0A3R7RBM3"/>
<feature type="transmembrane region" description="Helical" evidence="1">
    <location>
        <begin position="78"/>
        <end position="103"/>
    </location>
</feature>
<protein>
    <submittedName>
        <fullName evidence="2">Uncharacterized protein</fullName>
    </submittedName>
</protein>
<dbReference type="Proteomes" id="UP000284403">
    <property type="component" value="Unassembled WGS sequence"/>
</dbReference>
<sequence length="128" mass="13633">DVRRIRPGKRDQLLRAPRRDEHPRLFRWGVAYAVALAEASPRSPGPAPFAPARVLAGRGSPVLAAVGVSLFGDNVSGFVYAIVAHAVVVCGVAALAVVLPPYFANRGRWRRGRSLRGPFRPMAAAAAA</sequence>
<accession>A0A3R7RBM3</accession>
<dbReference type="EMBL" id="MKKU01000965">
    <property type="protein sequence ID" value="RNE99329.1"/>
    <property type="molecule type" value="Genomic_DNA"/>
</dbReference>
<keyword evidence="1" id="KW-0472">Membrane</keyword>
<reference evidence="2 3" key="1">
    <citation type="journal article" date="2018" name="BMC Genomics">
        <title>Genomic comparison of Trypanosoma conorhini and Trypanosoma rangeli to Trypanosoma cruzi strains of high and low virulence.</title>
        <authorList>
            <person name="Bradwell K.R."/>
            <person name="Koparde V.N."/>
            <person name="Matveyev A.V."/>
            <person name="Serrano M.G."/>
            <person name="Alves J.M."/>
            <person name="Parikh H."/>
            <person name="Huang B."/>
            <person name="Lee V."/>
            <person name="Espinosa-Alvarez O."/>
            <person name="Ortiz P.A."/>
            <person name="Costa-Martins A.G."/>
            <person name="Teixeira M.M."/>
            <person name="Buck G.A."/>
        </authorList>
    </citation>
    <scope>NUCLEOTIDE SEQUENCE [LARGE SCALE GENOMIC DNA]</scope>
    <source>
        <strain evidence="2 3">025E</strain>
    </source>
</reference>
<feature type="non-terminal residue" evidence="2">
    <location>
        <position position="1"/>
    </location>
</feature>
<dbReference type="GeneID" id="40322652"/>
<proteinExistence type="predicted"/>
<keyword evidence="1" id="KW-0812">Transmembrane</keyword>
<keyword evidence="1" id="KW-1133">Transmembrane helix</keyword>
<evidence type="ECO:0000313" key="3">
    <source>
        <dbReference type="Proteomes" id="UP000284403"/>
    </source>
</evidence>
<keyword evidence="3" id="KW-1185">Reference proteome</keyword>
<dbReference type="RefSeq" id="XP_029224017.1">
    <property type="nucleotide sequence ID" value="XM_029375868.1"/>
</dbReference>
<gene>
    <name evidence="2" type="ORF">Tco025E_09041</name>
</gene>
<organism evidence="2 3">
    <name type="scientific">Trypanosoma conorhini</name>
    <dbReference type="NCBI Taxonomy" id="83891"/>
    <lineage>
        <taxon>Eukaryota</taxon>
        <taxon>Discoba</taxon>
        <taxon>Euglenozoa</taxon>
        <taxon>Kinetoplastea</taxon>
        <taxon>Metakinetoplastina</taxon>
        <taxon>Trypanosomatida</taxon>
        <taxon>Trypanosomatidae</taxon>
        <taxon>Trypanosoma</taxon>
    </lineage>
</organism>
<evidence type="ECO:0000313" key="2">
    <source>
        <dbReference type="EMBL" id="RNE99329.1"/>
    </source>
</evidence>
<name>A0A3R7RBM3_9TRYP</name>